<dbReference type="PANTHER" id="PTHR11785">
    <property type="entry name" value="AMINO ACID TRANSPORTER"/>
    <property type="match status" value="1"/>
</dbReference>
<dbReference type="AlphaFoldDB" id="A0A414PP95"/>
<keyword evidence="2 5" id="KW-0812">Transmembrane</keyword>
<proteinExistence type="predicted"/>
<feature type="transmembrane region" description="Helical" evidence="5">
    <location>
        <begin position="187"/>
        <end position="206"/>
    </location>
</feature>
<feature type="transmembrane region" description="Helical" evidence="5">
    <location>
        <begin position="130"/>
        <end position="149"/>
    </location>
</feature>
<keyword evidence="4 5" id="KW-0472">Membrane</keyword>
<dbReference type="PANTHER" id="PTHR11785:SF512">
    <property type="entry name" value="SOBREMESA, ISOFORM B"/>
    <property type="match status" value="1"/>
</dbReference>
<dbReference type="InterPro" id="IPR050598">
    <property type="entry name" value="AminoAcid_Transporter"/>
</dbReference>
<feature type="transmembrane region" description="Helical" evidence="5">
    <location>
        <begin position="280"/>
        <end position="301"/>
    </location>
</feature>
<feature type="transmembrane region" description="Helical" evidence="5">
    <location>
        <begin position="7"/>
        <end position="28"/>
    </location>
</feature>
<dbReference type="InterPro" id="IPR002293">
    <property type="entry name" value="AA/rel_permease1"/>
</dbReference>
<feature type="transmembrane region" description="Helical" evidence="5">
    <location>
        <begin position="226"/>
        <end position="252"/>
    </location>
</feature>
<feature type="transmembrane region" description="Helical" evidence="5">
    <location>
        <begin position="156"/>
        <end position="175"/>
    </location>
</feature>
<feature type="transmembrane region" description="Helical" evidence="5">
    <location>
        <begin position="396"/>
        <end position="414"/>
    </location>
</feature>
<feature type="transmembrane region" description="Helical" evidence="5">
    <location>
        <begin position="362"/>
        <end position="384"/>
    </location>
</feature>
<accession>A0A414PP95</accession>
<feature type="transmembrane region" description="Helical" evidence="5">
    <location>
        <begin position="331"/>
        <end position="350"/>
    </location>
</feature>
<comment type="caution">
    <text evidence="6">The sequence shown here is derived from an EMBL/GenBank/DDBJ whole genome shotgun (WGS) entry which is preliminary data.</text>
</comment>
<evidence type="ECO:0000313" key="7">
    <source>
        <dbReference type="Proteomes" id="UP000284676"/>
    </source>
</evidence>
<evidence type="ECO:0000313" key="6">
    <source>
        <dbReference type="EMBL" id="RHF70352.1"/>
    </source>
</evidence>
<dbReference type="RefSeq" id="WP_117708738.1">
    <property type="nucleotide sequence ID" value="NZ_DAWDOM010000014.1"/>
</dbReference>
<name>A0A414PP95_FUSMR</name>
<dbReference type="GO" id="GO:0016020">
    <property type="term" value="C:membrane"/>
    <property type="evidence" value="ECO:0007669"/>
    <property type="project" value="UniProtKB-SubCell"/>
</dbReference>
<evidence type="ECO:0000256" key="2">
    <source>
        <dbReference type="ARBA" id="ARBA00022692"/>
    </source>
</evidence>
<dbReference type="Pfam" id="PF13520">
    <property type="entry name" value="AA_permease_2"/>
    <property type="match status" value="1"/>
</dbReference>
<evidence type="ECO:0000256" key="3">
    <source>
        <dbReference type="ARBA" id="ARBA00022989"/>
    </source>
</evidence>
<gene>
    <name evidence="6" type="ORF">DW663_10990</name>
</gene>
<reference evidence="6 7" key="1">
    <citation type="submission" date="2018-08" db="EMBL/GenBank/DDBJ databases">
        <title>A genome reference for cultivated species of the human gut microbiota.</title>
        <authorList>
            <person name="Zou Y."/>
            <person name="Xue W."/>
            <person name="Luo G."/>
        </authorList>
    </citation>
    <scope>NUCLEOTIDE SEQUENCE [LARGE SCALE GENOMIC DNA]</scope>
    <source>
        <strain evidence="6 7">AM25-1</strain>
    </source>
</reference>
<evidence type="ECO:0000256" key="5">
    <source>
        <dbReference type="SAM" id="Phobius"/>
    </source>
</evidence>
<feature type="transmembrane region" description="Helical" evidence="5">
    <location>
        <begin position="40"/>
        <end position="66"/>
    </location>
</feature>
<dbReference type="GO" id="GO:0015179">
    <property type="term" value="F:L-amino acid transmembrane transporter activity"/>
    <property type="evidence" value="ECO:0007669"/>
    <property type="project" value="TreeGrafter"/>
</dbReference>
<evidence type="ECO:0000256" key="4">
    <source>
        <dbReference type="ARBA" id="ARBA00023136"/>
    </source>
</evidence>
<feature type="transmembrane region" description="Helical" evidence="5">
    <location>
        <begin position="87"/>
        <end position="110"/>
    </location>
</feature>
<sequence length="443" mass="47906">MAKEKEEYGLFTAIAMIVGIVIGSGIFFKSDNILVYTNGSIIKGVAVFVIAAIGIIFGSLAIAVLATKTTKPGGVITYADEYAGRKIAGAFGWFQVFIYYPSLLAVVSWIVGVYMCMLMGWEATPERMAIIGAIAFLGCYTINYFSALLGGFFQNFTTISKVILIGVLAIAGFKYGDPKIITNAEMLAAGGALAWLGALAPIAFSYDGWVVSTSISHEIKNSKKNLPIALIIGPIFVLVAYVLYFVGISILVGPERIMELGDAHVNEAVTMLFGTAGAKIFLIFIIFSVLGTLNGFTLGFLRMPYSLAIRGMFPMAEKISYLEEGHHVPKFSAKIAFVITAVFIVINYIAQKYNLIPNSDISEIPIVASYILYIILYFCVIKLYRKGEVDGAIKGLIIPIIAILGSLIIIVGGLQNPMTFIYLGICAVVILIALKYLSNKKIA</sequence>
<dbReference type="Proteomes" id="UP000284676">
    <property type="component" value="Unassembled WGS sequence"/>
</dbReference>
<evidence type="ECO:0000256" key="1">
    <source>
        <dbReference type="ARBA" id="ARBA00004141"/>
    </source>
</evidence>
<dbReference type="PIRSF" id="PIRSF006060">
    <property type="entry name" value="AA_transporter"/>
    <property type="match status" value="1"/>
</dbReference>
<protein>
    <submittedName>
        <fullName evidence="6">APC family permease</fullName>
    </submittedName>
</protein>
<dbReference type="Gene3D" id="1.20.1740.10">
    <property type="entry name" value="Amino acid/polyamine transporter I"/>
    <property type="match status" value="1"/>
</dbReference>
<dbReference type="EMBL" id="QRHL01000027">
    <property type="protein sequence ID" value="RHF70352.1"/>
    <property type="molecule type" value="Genomic_DNA"/>
</dbReference>
<comment type="subcellular location">
    <subcellularLocation>
        <location evidence="1">Membrane</location>
        <topology evidence="1">Multi-pass membrane protein</topology>
    </subcellularLocation>
</comment>
<keyword evidence="3 5" id="KW-1133">Transmembrane helix</keyword>
<feature type="transmembrane region" description="Helical" evidence="5">
    <location>
        <begin position="420"/>
        <end position="437"/>
    </location>
</feature>
<organism evidence="6 7">
    <name type="scientific">Fusobacterium mortiferum</name>
    <dbReference type="NCBI Taxonomy" id="850"/>
    <lineage>
        <taxon>Bacteria</taxon>
        <taxon>Fusobacteriati</taxon>
        <taxon>Fusobacteriota</taxon>
        <taxon>Fusobacteriia</taxon>
        <taxon>Fusobacteriales</taxon>
        <taxon>Fusobacteriaceae</taxon>
        <taxon>Fusobacterium</taxon>
    </lineage>
</organism>